<name>E8N6Z1_MICTS</name>
<dbReference type="AlphaFoldDB" id="E8N6Z1"/>
<dbReference type="KEGG" id="mts:MTES_1244"/>
<keyword evidence="1" id="KW-0812">Transmembrane</keyword>
<evidence type="ECO:0000313" key="2">
    <source>
        <dbReference type="EMBL" id="BAJ74208.1"/>
    </source>
</evidence>
<sequence length="219" mass="23511">MRVSVWSGPSLDFDIDFDKPVGMEPVDVRIRGNIAPEMVSVLVGSEVFSPGAAFARIKNGSRRVLNIEQSLRSKTATLLLMDYATVERADVGAWRTVGHALQDVWSFMRGKGRGRPVRRIISEIWLQMAAIESLQRMVADARRDYQDASSEFATPELFDGDLKDDEAGVASIDTGFARSAIENKSARMEHRGVVGATVAAAVIGSGIGAAIGGLVTSGG</sequence>
<feature type="transmembrane region" description="Helical" evidence="1">
    <location>
        <begin position="193"/>
        <end position="215"/>
    </location>
</feature>
<dbReference type="HOGENOM" id="CLU_1260246_0_0_11"/>
<gene>
    <name evidence="2" type="ordered locus">MTES_1244</name>
</gene>
<reference key="2">
    <citation type="submission" date="2011-02" db="EMBL/GenBank/DDBJ databases">
        <title>Genome sequence of Microbacterium testaceum StLB037.</title>
        <authorList>
            <person name="Morohoshi T."/>
            <person name="Wang W.Z."/>
            <person name="Someya N."/>
            <person name="Ikeda T."/>
        </authorList>
    </citation>
    <scope>NUCLEOTIDE SEQUENCE</scope>
    <source>
        <strain>StLB037</strain>
    </source>
</reference>
<proteinExistence type="predicted"/>
<evidence type="ECO:0000313" key="3">
    <source>
        <dbReference type="Proteomes" id="UP000008975"/>
    </source>
</evidence>
<accession>E8N6Z1</accession>
<evidence type="ECO:0000256" key="1">
    <source>
        <dbReference type="SAM" id="Phobius"/>
    </source>
</evidence>
<keyword evidence="1" id="KW-0472">Membrane</keyword>
<organism evidence="2 3">
    <name type="scientific">Microbacterium testaceum (strain StLB037)</name>
    <dbReference type="NCBI Taxonomy" id="979556"/>
    <lineage>
        <taxon>Bacteria</taxon>
        <taxon>Bacillati</taxon>
        <taxon>Actinomycetota</taxon>
        <taxon>Actinomycetes</taxon>
        <taxon>Micrococcales</taxon>
        <taxon>Microbacteriaceae</taxon>
        <taxon>Microbacterium</taxon>
    </lineage>
</organism>
<dbReference type="EMBL" id="AP012052">
    <property type="protein sequence ID" value="BAJ74208.1"/>
    <property type="molecule type" value="Genomic_DNA"/>
</dbReference>
<protein>
    <submittedName>
        <fullName evidence="2">2-methylthioadenine synthetase</fullName>
    </submittedName>
</protein>
<keyword evidence="1" id="KW-1133">Transmembrane helix</keyword>
<reference evidence="2 3" key="1">
    <citation type="journal article" date="2011" name="J. Bacteriol.">
        <title>Genome sequence of Microbacterium testaceum StLB037, an N-acylhomoserine lactone-degrading bacterium isolated from potato leaves.</title>
        <authorList>
            <person name="Morohoshi T."/>
            <person name="Wang W.-Z."/>
            <person name="Someya N."/>
            <person name="Ikeda T."/>
        </authorList>
    </citation>
    <scope>NUCLEOTIDE SEQUENCE [LARGE SCALE GENOMIC DNA]</scope>
    <source>
        <strain evidence="2 3">StLB037</strain>
    </source>
</reference>
<dbReference type="Proteomes" id="UP000008975">
    <property type="component" value="Chromosome"/>
</dbReference>